<evidence type="ECO:0000313" key="2">
    <source>
        <dbReference type="Proteomes" id="UP001188597"/>
    </source>
</evidence>
<reference evidence="1" key="1">
    <citation type="submission" date="2022-12" db="EMBL/GenBank/DDBJ databases">
        <title>Draft genome assemblies for two species of Escallonia (Escalloniales).</title>
        <authorList>
            <person name="Chanderbali A."/>
            <person name="Dervinis C."/>
            <person name="Anghel I."/>
            <person name="Soltis D."/>
            <person name="Soltis P."/>
            <person name="Zapata F."/>
        </authorList>
    </citation>
    <scope>NUCLEOTIDE SEQUENCE</scope>
    <source>
        <strain evidence="1">UCBG64.0493</strain>
        <tissue evidence="1">Leaf</tissue>
    </source>
</reference>
<dbReference type="PANTHER" id="PTHR32176">
    <property type="entry name" value="XYLOSE ISOMERASE"/>
    <property type="match status" value="1"/>
</dbReference>
<evidence type="ECO:0000313" key="1">
    <source>
        <dbReference type="EMBL" id="KAK3015011.1"/>
    </source>
</evidence>
<dbReference type="Proteomes" id="UP001188597">
    <property type="component" value="Unassembled WGS sequence"/>
</dbReference>
<gene>
    <name evidence="1" type="ORF">RJ639_006976</name>
</gene>
<dbReference type="EMBL" id="JAVXUP010001172">
    <property type="protein sequence ID" value="KAK3015011.1"/>
    <property type="molecule type" value="Genomic_DNA"/>
</dbReference>
<name>A0AA88VT89_9ASTE</name>
<keyword evidence="2" id="KW-1185">Reference proteome</keyword>
<organism evidence="1 2">
    <name type="scientific">Escallonia herrerae</name>
    <dbReference type="NCBI Taxonomy" id="1293975"/>
    <lineage>
        <taxon>Eukaryota</taxon>
        <taxon>Viridiplantae</taxon>
        <taxon>Streptophyta</taxon>
        <taxon>Embryophyta</taxon>
        <taxon>Tracheophyta</taxon>
        <taxon>Spermatophyta</taxon>
        <taxon>Magnoliopsida</taxon>
        <taxon>eudicotyledons</taxon>
        <taxon>Gunneridae</taxon>
        <taxon>Pentapetalae</taxon>
        <taxon>asterids</taxon>
        <taxon>campanulids</taxon>
        <taxon>Escalloniales</taxon>
        <taxon>Escalloniaceae</taxon>
        <taxon>Escallonia</taxon>
    </lineage>
</organism>
<protein>
    <submittedName>
        <fullName evidence="1">Uncharacterized protein</fullName>
    </submittedName>
</protein>
<accession>A0AA88VT89</accession>
<dbReference type="GO" id="GO:0047372">
    <property type="term" value="F:monoacylglycerol lipase activity"/>
    <property type="evidence" value="ECO:0007669"/>
    <property type="project" value="TreeGrafter"/>
</dbReference>
<comment type="caution">
    <text evidence="1">The sequence shown here is derived from an EMBL/GenBank/DDBJ whole genome shotgun (WGS) entry which is preliminary data.</text>
</comment>
<proteinExistence type="predicted"/>
<dbReference type="SUPFAM" id="SSF52151">
    <property type="entry name" value="FabD/lysophospholipase-like"/>
    <property type="match status" value="1"/>
</dbReference>
<dbReference type="Gene3D" id="3.40.1090.10">
    <property type="entry name" value="Cytosolic phospholipase A2 catalytic domain"/>
    <property type="match status" value="1"/>
</dbReference>
<dbReference type="PANTHER" id="PTHR32176:SF109">
    <property type="entry name" value="PATATIN-LIKE PROTEIN 2"/>
    <property type="match status" value="1"/>
</dbReference>
<dbReference type="InterPro" id="IPR016035">
    <property type="entry name" value="Acyl_Trfase/lysoPLipase"/>
</dbReference>
<dbReference type="AlphaFoldDB" id="A0AA88VT89"/>
<dbReference type="GO" id="GO:0004620">
    <property type="term" value="F:phospholipase activity"/>
    <property type="evidence" value="ECO:0007669"/>
    <property type="project" value="TreeGrafter"/>
</dbReference>
<sequence>MLQYQPSTSRHSSQPCFQLMKQRIIQAWMPYSQIYALEHRLHQLIFPPIISKPKIPQEKSGSLTVISLGTGSSKLEEKYEAGVLGWLTNDGSTPLVNVFTQASADMVDFHLSVVFKALKSEERYLHIQDDTLTGTVSSVDIATKENLRDLVKKVGEGLLRKLVSRFNMETGKVETAAQETNEEALRR</sequence>